<organism evidence="1 2">
    <name type="scientific">Camellia lanceoleosa</name>
    <dbReference type="NCBI Taxonomy" id="1840588"/>
    <lineage>
        <taxon>Eukaryota</taxon>
        <taxon>Viridiplantae</taxon>
        <taxon>Streptophyta</taxon>
        <taxon>Embryophyta</taxon>
        <taxon>Tracheophyta</taxon>
        <taxon>Spermatophyta</taxon>
        <taxon>Magnoliopsida</taxon>
        <taxon>eudicotyledons</taxon>
        <taxon>Gunneridae</taxon>
        <taxon>Pentapetalae</taxon>
        <taxon>asterids</taxon>
        <taxon>Ericales</taxon>
        <taxon>Theaceae</taxon>
        <taxon>Camellia</taxon>
    </lineage>
</organism>
<name>A0ACC0FD17_9ERIC</name>
<evidence type="ECO:0000313" key="1">
    <source>
        <dbReference type="EMBL" id="KAI7986209.1"/>
    </source>
</evidence>
<sequence>MFIPKVAIDLHFAPKVHDCADVGAEELHHRSDGGTLLHFIIPIWVQGHPWPLNFAGGDHNSFVCFTATAFISSHLIKPPFTSIIKPFVESLFTEQDHNSQIRAALCLTAAINATSDSDGDEESKRVMVVKLRADEEGF</sequence>
<comment type="caution">
    <text evidence="1">The sequence shown here is derived from an EMBL/GenBank/DDBJ whole genome shotgun (WGS) entry which is preliminary data.</text>
</comment>
<keyword evidence="2" id="KW-1185">Reference proteome</keyword>
<reference evidence="1 2" key="1">
    <citation type="journal article" date="2022" name="Plant J.">
        <title>Chromosome-level genome of Camellia lanceoleosa provides a valuable resource for understanding genome evolution and self-incompatibility.</title>
        <authorList>
            <person name="Gong W."/>
            <person name="Xiao S."/>
            <person name="Wang L."/>
            <person name="Liao Z."/>
            <person name="Chang Y."/>
            <person name="Mo W."/>
            <person name="Hu G."/>
            <person name="Li W."/>
            <person name="Zhao G."/>
            <person name="Zhu H."/>
            <person name="Hu X."/>
            <person name="Ji K."/>
            <person name="Xiang X."/>
            <person name="Song Q."/>
            <person name="Yuan D."/>
            <person name="Jin S."/>
            <person name="Zhang L."/>
        </authorList>
    </citation>
    <scope>NUCLEOTIDE SEQUENCE [LARGE SCALE GENOMIC DNA]</scope>
    <source>
        <strain evidence="1">SQ_2022a</strain>
    </source>
</reference>
<gene>
    <name evidence="1" type="ORF">LOK49_LG14G00291</name>
</gene>
<accession>A0ACC0FD17</accession>
<proteinExistence type="predicted"/>
<protein>
    <submittedName>
        <fullName evidence="1">TORTIFOLIA1-like protein 3</fullName>
    </submittedName>
</protein>
<dbReference type="EMBL" id="CM045772">
    <property type="protein sequence ID" value="KAI7986209.1"/>
    <property type="molecule type" value="Genomic_DNA"/>
</dbReference>
<dbReference type="Proteomes" id="UP001060215">
    <property type="component" value="Chromosome 15"/>
</dbReference>
<evidence type="ECO:0000313" key="2">
    <source>
        <dbReference type="Proteomes" id="UP001060215"/>
    </source>
</evidence>